<dbReference type="PANTHER" id="PTHR24322">
    <property type="entry name" value="PKSB"/>
    <property type="match status" value="1"/>
</dbReference>
<dbReference type="PRINTS" id="PR00081">
    <property type="entry name" value="GDHRDH"/>
</dbReference>
<dbReference type="EMBL" id="OU895879">
    <property type="protein sequence ID" value="CAG9806904.1"/>
    <property type="molecule type" value="Genomic_DNA"/>
</dbReference>
<dbReference type="AlphaFoldDB" id="A0A9N9WS41"/>
<reference evidence="1" key="1">
    <citation type="submission" date="2022-01" db="EMBL/GenBank/DDBJ databases">
        <authorList>
            <person name="King R."/>
        </authorList>
    </citation>
    <scope>NUCLEOTIDE SEQUENCE</scope>
</reference>
<name>A0A9N9WS41_9DIPT</name>
<dbReference type="GO" id="GO:0016616">
    <property type="term" value="F:oxidoreductase activity, acting on the CH-OH group of donors, NAD or NADP as acceptor"/>
    <property type="evidence" value="ECO:0007669"/>
    <property type="project" value="TreeGrafter"/>
</dbReference>
<proteinExistence type="predicted"/>
<dbReference type="SUPFAM" id="SSF51735">
    <property type="entry name" value="NAD(P)-binding Rossmann-fold domains"/>
    <property type="match status" value="1"/>
</dbReference>
<evidence type="ECO:0000313" key="2">
    <source>
        <dbReference type="Proteomes" id="UP001153620"/>
    </source>
</evidence>
<dbReference type="InterPro" id="IPR002347">
    <property type="entry name" value="SDR_fam"/>
</dbReference>
<dbReference type="Pfam" id="PF00106">
    <property type="entry name" value="adh_short"/>
    <property type="match status" value="1"/>
</dbReference>
<dbReference type="Gene3D" id="3.40.50.720">
    <property type="entry name" value="NAD(P)-binding Rossmann-like Domain"/>
    <property type="match status" value="1"/>
</dbReference>
<dbReference type="PANTHER" id="PTHR24322:SF748">
    <property type="entry name" value="FI23927P1-RELATED"/>
    <property type="match status" value="1"/>
</dbReference>
<dbReference type="GO" id="GO:0005811">
    <property type="term" value="C:lipid droplet"/>
    <property type="evidence" value="ECO:0007669"/>
    <property type="project" value="TreeGrafter"/>
</dbReference>
<evidence type="ECO:0000313" key="1">
    <source>
        <dbReference type="EMBL" id="CAG9806904.1"/>
    </source>
</evidence>
<gene>
    <name evidence="1" type="ORF">CHIRRI_LOCUS9758</name>
</gene>
<accession>A0A9N9WS41</accession>
<keyword evidence="2" id="KW-1185">Reference proteome</keyword>
<dbReference type="OrthoDB" id="6251714at2759"/>
<organism evidence="1 2">
    <name type="scientific">Chironomus riparius</name>
    <dbReference type="NCBI Taxonomy" id="315576"/>
    <lineage>
        <taxon>Eukaryota</taxon>
        <taxon>Metazoa</taxon>
        <taxon>Ecdysozoa</taxon>
        <taxon>Arthropoda</taxon>
        <taxon>Hexapoda</taxon>
        <taxon>Insecta</taxon>
        <taxon>Pterygota</taxon>
        <taxon>Neoptera</taxon>
        <taxon>Endopterygota</taxon>
        <taxon>Diptera</taxon>
        <taxon>Nematocera</taxon>
        <taxon>Chironomoidea</taxon>
        <taxon>Chironomidae</taxon>
        <taxon>Chironominae</taxon>
        <taxon>Chironomus</taxon>
    </lineage>
</organism>
<sequence>MLFLLIFCSSVVIPILFVIHIALQPIKQKLHGKVVLVTGAARGLGQQICIKLAQKGCHIIVVDSLLTDETLRKLKPYHVKVRSYQVDASNEQEVLQLKEKVINDFRAVDILINNFCCISSKPILQQSKEEVDGLTKNGIVDVIFMTKCFLEEMINRGRGQIVSISSMLENSDLTSYSITKWAMSGFMLGLKNFLQSRQLTGIRTMNVFAGVIDSQNELIADENQKSQEQLQHVIAYQRPIKCHTEFKPLALLPLKTLPTS</sequence>
<protein>
    <submittedName>
        <fullName evidence="1">Uncharacterized protein</fullName>
    </submittedName>
</protein>
<dbReference type="InterPro" id="IPR036291">
    <property type="entry name" value="NAD(P)-bd_dom_sf"/>
</dbReference>
<reference evidence="1" key="2">
    <citation type="submission" date="2022-10" db="EMBL/GenBank/DDBJ databases">
        <authorList>
            <consortium name="ENA_rothamsted_submissions"/>
            <consortium name="culmorum"/>
            <person name="King R."/>
        </authorList>
    </citation>
    <scope>NUCLEOTIDE SEQUENCE</scope>
</reference>
<dbReference type="Proteomes" id="UP001153620">
    <property type="component" value="Chromosome 3"/>
</dbReference>